<comment type="caution">
    <text evidence="1">The sequence shown here is derived from an EMBL/GenBank/DDBJ whole genome shotgun (WGS) entry which is preliminary data.</text>
</comment>
<dbReference type="PATRIC" id="fig|1359184.3.peg.1067"/>
<accession>A0A0F3M9S0</accession>
<name>A0A0F3M9S0_ORITS</name>
<sequence>MIKQEDFIFVKVYKNEQYPGLMLKAMILDMISNLEPKAEVYKRDDPDAEEAIACVEALARVPQQVINGGI</sequence>
<evidence type="ECO:0000313" key="2">
    <source>
        <dbReference type="Proteomes" id="UP000033769"/>
    </source>
</evidence>
<proteinExistence type="predicted"/>
<dbReference type="Pfam" id="PF10871">
    <property type="entry name" value="DUF2748"/>
    <property type="match status" value="1"/>
</dbReference>
<gene>
    <name evidence="1" type="ORF">OTSGILL_1537</name>
</gene>
<dbReference type="AlphaFoldDB" id="A0A0F3M9S0"/>
<dbReference type="InterPro" id="IPR020183">
    <property type="entry name" value="Uncharacterised_RC0048"/>
</dbReference>
<dbReference type="Proteomes" id="UP000033769">
    <property type="component" value="Unassembled WGS sequence"/>
</dbReference>
<protein>
    <submittedName>
        <fullName evidence="1">Uncharacterized protein</fullName>
    </submittedName>
</protein>
<evidence type="ECO:0000313" key="1">
    <source>
        <dbReference type="EMBL" id="KJV52381.1"/>
    </source>
</evidence>
<reference evidence="1 2" key="1">
    <citation type="submission" date="2015-02" db="EMBL/GenBank/DDBJ databases">
        <title>Genome Sequencing of Rickettsiales.</title>
        <authorList>
            <person name="Daugherty S.C."/>
            <person name="Su Q."/>
            <person name="Abolude K."/>
            <person name="Beier-Sexton M."/>
            <person name="Carlyon J.A."/>
            <person name="Carter R."/>
            <person name="Day N.P."/>
            <person name="Dumler S.J."/>
            <person name="Dyachenko V."/>
            <person name="Godinez A."/>
            <person name="Kurtti T.J."/>
            <person name="Lichay M."/>
            <person name="Mullins K.E."/>
            <person name="Ott S."/>
            <person name="Pappas-Brown V."/>
            <person name="Paris D.H."/>
            <person name="Patel P."/>
            <person name="Richards A.L."/>
            <person name="Sadzewicz L."/>
            <person name="Sears K."/>
            <person name="Seidman D."/>
            <person name="Sengamalay N."/>
            <person name="Stenos J."/>
            <person name="Tallon L.J."/>
            <person name="Vincent G."/>
            <person name="Fraser C.M."/>
            <person name="Munderloh U."/>
            <person name="Dunning-Hotopp J.C."/>
        </authorList>
    </citation>
    <scope>NUCLEOTIDE SEQUENCE [LARGE SCALE GENOMIC DNA]</scope>
    <source>
        <strain evidence="1 2">Gilliam</strain>
    </source>
</reference>
<dbReference type="EMBL" id="LANO01000024">
    <property type="protein sequence ID" value="KJV52381.1"/>
    <property type="molecule type" value="Genomic_DNA"/>
</dbReference>
<organism evidence="1 2">
    <name type="scientific">Orientia tsutsugamushi str. Gilliam</name>
    <dbReference type="NCBI Taxonomy" id="1359184"/>
    <lineage>
        <taxon>Bacteria</taxon>
        <taxon>Pseudomonadati</taxon>
        <taxon>Pseudomonadota</taxon>
        <taxon>Alphaproteobacteria</taxon>
        <taxon>Rickettsiales</taxon>
        <taxon>Rickettsiaceae</taxon>
        <taxon>Rickettsieae</taxon>
        <taxon>Orientia</taxon>
    </lineage>
</organism>